<accession>A0A1E5UV47</accession>
<feature type="non-terminal residue" evidence="1">
    <location>
        <position position="1"/>
    </location>
</feature>
<organism evidence="1 2">
    <name type="scientific">Dichanthelium oligosanthes</name>
    <dbReference type="NCBI Taxonomy" id="888268"/>
    <lineage>
        <taxon>Eukaryota</taxon>
        <taxon>Viridiplantae</taxon>
        <taxon>Streptophyta</taxon>
        <taxon>Embryophyta</taxon>
        <taxon>Tracheophyta</taxon>
        <taxon>Spermatophyta</taxon>
        <taxon>Magnoliopsida</taxon>
        <taxon>Liliopsida</taxon>
        <taxon>Poales</taxon>
        <taxon>Poaceae</taxon>
        <taxon>PACMAD clade</taxon>
        <taxon>Panicoideae</taxon>
        <taxon>Panicodae</taxon>
        <taxon>Paniceae</taxon>
        <taxon>Dichantheliinae</taxon>
        <taxon>Dichanthelium</taxon>
    </lineage>
</organism>
<name>A0A1E5UV47_9POAL</name>
<sequence>LPIWWLQARKRVTKVRRKSFDSLCLLLSRQLWLERNNRIFRNGVRLPNLLVGAILEQASLWSKAGLLDSVLLFNG</sequence>
<reference evidence="1 2" key="1">
    <citation type="submission" date="2016-09" db="EMBL/GenBank/DDBJ databases">
        <title>The draft genome of Dichanthelium oligosanthes: A C3 panicoid grass species.</title>
        <authorList>
            <person name="Studer A.J."/>
            <person name="Schnable J.C."/>
            <person name="Brutnell T.P."/>
        </authorList>
    </citation>
    <scope>NUCLEOTIDE SEQUENCE [LARGE SCALE GENOMIC DNA]</scope>
    <source>
        <strain evidence="2">cv. Kellogg 1175</strain>
        <tissue evidence="1">Leaf</tissue>
    </source>
</reference>
<evidence type="ECO:0000313" key="2">
    <source>
        <dbReference type="Proteomes" id="UP000095767"/>
    </source>
</evidence>
<dbReference type="AlphaFoldDB" id="A0A1E5UV47"/>
<dbReference type="EMBL" id="LWDX02061922">
    <property type="protein sequence ID" value="OEL16802.1"/>
    <property type="molecule type" value="Genomic_DNA"/>
</dbReference>
<gene>
    <name evidence="1" type="ORF">BAE44_0022179</name>
</gene>
<protein>
    <submittedName>
        <fullName evidence="1">Uncharacterized protein</fullName>
    </submittedName>
</protein>
<keyword evidence="2" id="KW-1185">Reference proteome</keyword>
<evidence type="ECO:0000313" key="1">
    <source>
        <dbReference type="EMBL" id="OEL16802.1"/>
    </source>
</evidence>
<proteinExistence type="predicted"/>
<dbReference type="Proteomes" id="UP000095767">
    <property type="component" value="Unassembled WGS sequence"/>
</dbReference>
<comment type="caution">
    <text evidence="1">The sequence shown here is derived from an EMBL/GenBank/DDBJ whole genome shotgun (WGS) entry which is preliminary data.</text>
</comment>